<organism evidence="1 2">
    <name type="scientific">Leptogranulimonas caecicola</name>
    <dbReference type="NCBI Taxonomy" id="2894156"/>
    <lineage>
        <taxon>Bacteria</taxon>
        <taxon>Bacillati</taxon>
        <taxon>Actinomycetota</taxon>
        <taxon>Coriobacteriia</taxon>
        <taxon>Coriobacteriales</taxon>
        <taxon>Kribbibacteriaceae</taxon>
        <taxon>Leptogranulimonas</taxon>
    </lineage>
</organism>
<gene>
    <name evidence="1" type="ORF">ATTO_12620</name>
</gene>
<dbReference type="AlphaFoldDB" id="A0AAU9CES5"/>
<protein>
    <submittedName>
        <fullName evidence="1">Uncharacterized protein</fullName>
    </submittedName>
</protein>
<accession>A0AAU9CES5</accession>
<keyword evidence="2" id="KW-1185">Reference proteome</keyword>
<reference evidence="1" key="1">
    <citation type="submission" date="2021-11" db="EMBL/GenBank/DDBJ databases">
        <title>Complete genome sequence of Atopobiaceae bacterium TOC12.</title>
        <authorList>
            <person name="Morinaga K."/>
            <person name="Kusada H."/>
            <person name="Tamaki H."/>
        </authorList>
    </citation>
    <scope>NUCLEOTIDE SEQUENCE</scope>
    <source>
        <strain evidence="1">TOC12</strain>
    </source>
</reference>
<evidence type="ECO:0000313" key="2">
    <source>
        <dbReference type="Proteomes" id="UP001431186"/>
    </source>
</evidence>
<dbReference type="KEGG" id="lcal:ATTO_12620"/>
<dbReference type="EMBL" id="AP025285">
    <property type="protein sequence ID" value="BDC91390.1"/>
    <property type="molecule type" value="Genomic_DNA"/>
</dbReference>
<sequence length="102" mass="11587">MDNKNTQQIVTPPVDEIRTLLQSNKSGLQANAIALLIENRIYNHEFLQAVGMLIDSPEKIGFGLPLSDLASIYVALATDQPYKSEYKCFEQLYEDYKSRFSI</sequence>
<dbReference type="Proteomes" id="UP001431186">
    <property type="component" value="Chromosome"/>
</dbReference>
<dbReference type="RefSeq" id="WP_265591400.1">
    <property type="nucleotide sequence ID" value="NZ_AP025285.1"/>
</dbReference>
<name>A0AAU9CES5_9ACTN</name>
<proteinExistence type="predicted"/>
<evidence type="ECO:0000313" key="1">
    <source>
        <dbReference type="EMBL" id="BDC91390.1"/>
    </source>
</evidence>